<keyword evidence="2" id="KW-1185">Reference proteome</keyword>
<evidence type="ECO:0000313" key="2">
    <source>
        <dbReference type="Proteomes" id="UP001596031"/>
    </source>
</evidence>
<gene>
    <name evidence="1" type="ORF">ACFPOU_06395</name>
</gene>
<accession>A0ABW0PEM4</accession>
<dbReference type="Proteomes" id="UP001596031">
    <property type="component" value="Unassembled WGS sequence"/>
</dbReference>
<dbReference type="EMBL" id="JBHSMS010000023">
    <property type="protein sequence ID" value="MFC5510748.1"/>
    <property type="molecule type" value="Genomic_DNA"/>
</dbReference>
<reference evidence="2" key="1">
    <citation type="journal article" date="2019" name="Int. J. Syst. Evol. Microbiol.">
        <title>The Global Catalogue of Microorganisms (GCM) 10K type strain sequencing project: providing services to taxonomists for standard genome sequencing and annotation.</title>
        <authorList>
            <consortium name="The Broad Institute Genomics Platform"/>
            <consortium name="The Broad Institute Genome Sequencing Center for Infectious Disease"/>
            <person name="Wu L."/>
            <person name="Ma J."/>
        </authorList>
    </citation>
    <scope>NUCLEOTIDE SEQUENCE [LARGE SCALE GENOMIC DNA]</scope>
    <source>
        <strain evidence="2">CCUG 38813</strain>
    </source>
</reference>
<name>A0ABW0PEM4_9BURK</name>
<dbReference type="RefSeq" id="WP_379718336.1">
    <property type="nucleotide sequence ID" value="NZ_JBHSMS010000023.1"/>
</dbReference>
<protein>
    <submittedName>
        <fullName evidence="1">DNRLRE domain-containing protein</fullName>
    </submittedName>
</protein>
<evidence type="ECO:0000313" key="1">
    <source>
        <dbReference type="EMBL" id="MFC5510748.1"/>
    </source>
</evidence>
<comment type="caution">
    <text evidence="1">The sequence shown here is derived from an EMBL/GenBank/DDBJ whole genome shotgun (WGS) entry which is preliminary data.</text>
</comment>
<sequence>MSRGRQQGILLLPVTLTLAVIGALAYAMTRDGSMNVAAIDAQYDADVARYLAASGVQLAKWRTAKDKCNNGAQANFGTLALPGGTVVVNTTSWSNGSLTVGLTATTTGAGAGAVHASTRKVRVHNLGDPKQKILMGDGDDDITIMRTGPRGLASAETLEATDGTAHPLVYFALPGEFDKALIVQADLKLTKQWSNSTQTNRSLGIHRITTDWASHNVTWSTPWTAPGGDYVAAAAASMTIDPNAPTQFNGVYTASIAVLVEQWAAGTVRNYGLLLKPTHLVNTTFTSFDGSSKPELDVGYYLPCS</sequence>
<dbReference type="NCBIfam" id="NF033679">
    <property type="entry name" value="DNRLRE_dom"/>
    <property type="match status" value="1"/>
</dbReference>
<organism evidence="1 2">
    <name type="scientific">Massilia jejuensis</name>
    <dbReference type="NCBI Taxonomy" id="648894"/>
    <lineage>
        <taxon>Bacteria</taxon>
        <taxon>Pseudomonadati</taxon>
        <taxon>Pseudomonadota</taxon>
        <taxon>Betaproteobacteria</taxon>
        <taxon>Burkholderiales</taxon>
        <taxon>Oxalobacteraceae</taxon>
        <taxon>Telluria group</taxon>
        <taxon>Massilia</taxon>
    </lineage>
</organism>
<proteinExistence type="predicted"/>